<keyword evidence="2" id="KW-0472">Membrane</keyword>
<evidence type="ECO:0000259" key="3">
    <source>
        <dbReference type="SMART" id="SM00860"/>
    </source>
</evidence>
<evidence type="ECO:0000256" key="2">
    <source>
        <dbReference type="SAM" id="Phobius"/>
    </source>
</evidence>
<name>A0ABP6DYS3_9ACTN</name>
<accession>A0ABP6DYS3</accession>
<sequence>MSRGLWLALSAAMVAATIVVIARSRRRPPGPRPVRQEEAVSDASLPARTESAPASPWPPVPVLGTPTADDLQRYTARPSVLDGPAFAKMFEEREPRQPLDEAVRRRLTRWGMAGLALLLLAGGAHVLESAVFSKESGGAASVASPCAEVPPEIRGGCSLAEIATLEGPDSDSGEAYGQGATYQSGPDADCRPENATPRVRKLNAKVVRAVDRQWRRIEAWLKTNAPRSHRTLGKPGEPEVIAAAEAEMGSLFPDDLRASLLRHDGIVHLDDIGAFGFLGHSNASVREIRDTWRQLCLIDDEDDGTQGFTDPRTEWWDGRMLPFGSDGLGNHLVVDSVKRDVGDTDHEGIMSFTPGGVRIRSYYALLKATADAMEDGGTIGYWKPEAVAGALRWKAL</sequence>
<organism evidence="4 5">
    <name type="scientific">Nonomuraea recticatena</name>
    <dbReference type="NCBI Taxonomy" id="46178"/>
    <lineage>
        <taxon>Bacteria</taxon>
        <taxon>Bacillati</taxon>
        <taxon>Actinomycetota</taxon>
        <taxon>Actinomycetes</taxon>
        <taxon>Streptosporangiales</taxon>
        <taxon>Streptosporangiaceae</taxon>
        <taxon>Nonomuraea</taxon>
    </lineage>
</organism>
<feature type="domain" description="Knr4/Smi1-like" evidence="3">
    <location>
        <begin position="235"/>
        <end position="368"/>
    </location>
</feature>
<dbReference type="Proteomes" id="UP001501666">
    <property type="component" value="Unassembled WGS sequence"/>
</dbReference>
<dbReference type="SMART" id="SM00860">
    <property type="entry name" value="SMI1_KNR4"/>
    <property type="match status" value="1"/>
</dbReference>
<gene>
    <name evidence="4" type="ORF">GCM10010412_021300</name>
</gene>
<protein>
    <recommendedName>
        <fullName evidence="3">Knr4/Smi1-like domain-containing protein</fullName>
    </recommendedName>
</protein>
<keyword evidence="5" id="KW-1185">Reference proteome</keyword>
<evidence type="ECO:0000313" key="4">
    <source>
        <dbReference type="EMBL" id="GAA2653335.1"/>
    </source>
</evidence>
<evidence type="ECO:0000313" key="5">
    <source>
        <dbReference type="Proteomes" id="UP001501666"/>
    </source>
</evidence>
<keyword evidence="2" id="KW-1133">Transmembrane helix</keyword>
<dbReference type="Pfam" id="PF09346">
    <property type="entry name" value="SMI1_KNR4"/>
    <property type="match status" value="1"/>
</dbReference>
<feature type="transmembrane region" description="Helical" evidence="2">
    <location>
        <begin position="107"/>
        <end position="127"/>
    </location>
</feature>
<keyword evidence="2" id="KW-0812">Transmembrane</keyword>
<dbReference type="RefSeq" id="WP_379505218.1">
    <property type="nucleotide sequence ID" value="NZ_JBHTEV010000001.1"/>
</dbReference>
<dbReference type="EMBL" id="BAAATE010000004">
    <property type="protein sequence ID" value="GAA2653335.1"/>
    <property type="molecule type" value="Genomic_DNA"/>
</dbReference>
<evidence type="ECO:0000256" key="1">
    <source>
        <dbReference type="SAM" id="MobiDB-lite"/>
    </source>
</evidence>
<feature type="region of interest" description="Disordered" evidence="1">
    <location>
        <begin position="26"/>
        <end position="61"/>
    </location>
</feature>
<dbReference type="SUPFAM" id="SSF160631">
    <property type="entry name" value="SMI1/KNR4-like"/>
    <property type="match status" value="1"/>
</dbReference>
<dbReference type="InterPro" id="IPR037883">
    <property type="entry name" value="Knr4/Smi1-like_sf"/>
</dbReference>
<dbReference type="InterPro" id="IPR018958">
    <property type="entry name" value="Knr4/Smi1-like_dom"/>
</dbReference>
<proteinExistence type="predicted"/>
<feature type="transmembrane region" description="Helical" evidence="2">
    <location>
        <begin position="6"/>
        <end position="22"/>
    </location>
</feature>
<feature type="region of interest" description="Disordered" evidence="1">
    <location>
        <begin position="168"/>
        <end position="194"/>
    </location>
</feature>
<comment type="caution">
    <text evidence="4">The sequence shown here is derived from an EMBL/GenBank/DDBJ whole genome shotgun (WGS) entry which is preliminary data.</text>
</comment>
<reference evidence="5" key="1">
    <citation type="journal article" date="2019" name="Int. J. Syst. Evol. Microbiol.">
        <title>The Global Catalogue of Microorganisms (GCM) 10K type strain sequencing project: providing services to taxonomists for standard genome sequencing and annotation.</title>
        <authorList>
            <consortium name="The Broad Institute Genomics Platform"/>
            <consortium name="The Broad Institute Genome Sequencing Center for Infectious Disease"/>
            <person name="Wu L."/>
            <person name="Ma J."/>
        </authorList>
    </citation>
    <scope>NUCLEOTIDE SEQUENCE [LARGE SCALE GENOMIC DNA]</scope>
    <source>
        <strain evidence="5">JCM 6835</strain>
    </source>
</reference>